<reference evidence="1" key="1">
    <citation type="submission" date="2021-10" db="EMBL/GenBank/DDBJ databases">
        <title>Streptomyces nigrumlapis sp.nov.,an antimicrobial producing actinobacterium isolated from Black Gobi rocks.</title>
        <authorList>
            <person name="Wen Y."/>
            <person name="Zhang W."/>
            <person name="Liu X.G."/>
        </authorList>
    </citation>
    <scope>NUCLEOTIDE SEQUENCE</scope>
    <source>
        <strain evidence="1">ST13-2-2</strain>
    </source>
</reference>
<proteinExistence type="predicted"/>
<name>A0ABY4MB39_9ACTN</name>
<dbReference type="Proteomes" id="UP000830115">
    <property type="component" value="Chromosome"/>
</dbReference>
<evidence type="ECO:0000313" key="1">
    <source>
        <dbReference type="EMBL" id="UQA93571.1"/>
    </source>
</evidence>
<gene>
    <name evidence="1" type="ORF">K9S39_18465</name>
</gene>
<keyword evidence="2" id="KW-1185">Reference proteome</keyword>
<organism evidence="1 2">
    <name type="scientific">Streptomyces halobius</name>
    <dbReference type="NCBI Taxonomy" id="2879846"/>
    <lineage>
        <taxon>Bacteria</taxon>
        <taxon>Bacillati</taxon>
        <taxon>Actinomycetota</taxon>
        <taxon>Actinomycetes</taxon>
        <taxon>Kitasatosporales</taxon>
        <taxon>Streptomycetaceae</taxon>
        <taxon>Streptomyces</taxon>
    </lineage>
</organism>
<protein>
    <submittedName>
        <fullName evidence="1">Uncharacterized protein</fullName>
    </submittedName>
</protein>
<accession>A0ABY4MB39</accession>
<evidence type="ECO:0000313" key="2">
    <source>
        <dbReference type="Proteomes" id="UP000830115"/>
    </source>
</evidence>
<dbReference type="RefSeq" id="WP_248864448.1">
    <property type="nucleotide sequence ID" value="NZ_CP086322.1"/>
</dbReference>
<dbReference type="EMBL" id="CP086322">
    <property type="protein sequence ID" value="UQA93571.1"/>
    <property type="molecule type" value="Genomic_DNA"/>
</dbReference>
<sequence length="96" mass="10701">MTAPDNQQRTDPVKASVSLRSALTSVEMTLSPLRVDVASPELRLGELRCAWPEGRCPVCTDLELGRKRAEAERDLSRVTDFNVLIVRHRMAHASES</sequence>